<evidence type="ECO:0000259" key="1">
    <source>
        <dbReference type="Pfam" id="PF01370"/>
    </source>
</evidence>
<dbReference type="PANTHER" id="PTHR48079">
    <property type="entry name" value="PROTEIN YEEZ"/>
    <property type="match status" value="1"/>
</dbReference>
<proteinExistence type="predicted"/>
<name>A0A9E6XUZ7_9ACTN</name>
<sequence>MEIVDHVVLGAGAVGMAIAEALARRGESVRIVNRSGLREPVADVQSVAGDVADPAFAASATHGARVIYQALNPPYHRWAQEFPGLQAAAITAAQATDARLVAMDNVYMYGRADGRPFTEDRGYDAHTRKGRVRAQMARDLMAAHDAGRVQVTVGRASDFFGPRAGQQSLIGDWVIPPALADKTASVMGDPDMPHTYTFIPDIGENLVRLGEHDDALGRVWHLPSPETRTTRDVVALVYQAAGTRPRLKVTPAWQMRALGLVNRTIREINEMRYEFDEPFIVDASRAETELGLRATPLTDAVDQTVRWYRAQEVASSTADHKGTQRVAAR</sequence>
<reference evidence="2" key="1">
    <citation type="journal article" date="2022" name="Int. J. Syst. Evol. Microbiol.">
        <title>Pseudomonas aegrilactucae sp. nov. and Pseudomonas morbosilactucae sp. nov., pathogens causing bacterial rot of lettuce in Japan.</title>
        <authorList>
            <person name="Sawada H."/>
            <person name="Fujikawa T."/>
            <person name="Satou M."/>
        </authorList>
    </citation>
    <scope>NUCLEOTIDE SEQUENCE</scope>
    <source>
        <strain evidence="2">0166_1</strain>
    </source>
</reference>
<dbReference type="GO" id="GO:0004029">
    <property type="term" value="F:aldehyde dehydrogenase (NAD+) activity"/>
    <property type="evidence" value="ECO:0007669"/>
    <property type="project" value="TreeGrafter"/>
</dbReference>
<evidence type="ECO:0000313" key="3">
    <source>
        <dbReference type="Proteomes" id="UP001162834"/>
    </source>
</evidence>
<keyword evidence="3" id="KW-1185">Reference proteome</keyword>
<dbReference type="Pfam" id="PF01370">
    <property type="entry name" value="Epimerase"/>
    <property type="match status" value="1"/>
</dbReference>
<dbReference type="InterPro" id="IPR051783">
    <property type="entry name" value="NAD(P)-dependent_oxidoreduct"/>
</dbReference>
<dbReference type="EMBL" id="CP087164">
    <property type="protein sequence ID" value="UGS34955.1"/>
    <property type="molecule type" value="Genomic_DNA"/>
</dbReference>
<accession>A0A9E6XUZ7</accession>
<feature type="domain" description="NAD-dependent epimerase/dehydratase" evidence="1">
    <location>
        <begin position="8"/>
        <end position="215"/>
    </location>
</feature>
<dbReference type="RefSeq" id="WP_259314621.1">
    <property type="nucleotide sequence ID" value="NZ_CP087164.1"/>
</dbReference>
<dbReference type="PANTHER" id="PTHR48079:SF6">
    <property type="entry name" value="NAD(P)-BINDING DOMAIN-CONTAINING PROTEIN-RELATED"/>
    <property type="match status" value="1"/>
</dbReference>
<dbReference type="Proteomes" id="UP001162834">
    <property type="component" value="Chromosome"/>
</dbReference>
<dbReference type="SUPFAM" id="SSF51735">
    <property type="entry name" value="NAD(P)-binding Rossmann-fold domains"/>
    <property type="match status" value="1"/>
</dbReference>
<dbReference type="InterPro" id="IPR036291">
    <property type="entry name" value="NAD(P)-bd_dom_sf"/>
</dbReference>
<dbReference type="Gene3D" id="3.40.50.720">
    <property type="entry name" value="NAD(P)-binding Rossmann-like Domain"/>
    <property type="match status" value="1"/>
</dbReference>
<dbReference type="InterPro" id="IPR001509">
    <property type="entry name" value="Epimerase_deHydtase"/>
</dbReference>
<dbReference type="AlphaFoldDB" id="A0A9E6XUZ7"/>
<organism evidence="2 3">
    <name type="scientific">Capillimicrobium parvum</name>
    <dbReference type="NCBI Taxonomy" id="2884022"/>
    <lineage>
        <taxon>Bacteria</taxon>
        <taxon>Bacillati</taxon>
        <taxon>Actinomycetota</taxon>
        <taxon>Thermoleophilia</taxon>
        <taxon>Solirubrobacterales</taxon>
        <taxon>Capillimicrobiaceae</taxon>
        <taxon>Capillimicrobium</taxon>
    </lineage>
</organism>
<dbReference type="GO" id="GO:0005737">
    <property type="term" value="C:cytoplasm"/>
    <property type="evidence" value="ECO:0007669"/>
    <property type="project" value="TreeGrafter"/>
</dbReference>
<evidence type="ECO:0000313" key="2">
    <source>
        <dbReference type="EMBL" id="UGS34955.1"/>
    </source>
</evidence>
<dbReference type="KEGG" id="sbae:DSM104329_01339"/>
<gene>
    <name evidence="2" type="ORF">DSM104329_01339</name>
</gene>
<protein>
    <recommendedName>
        <fullName evidence="1">NAD-dependent epimerase/dehydratase domain-containing protein</fullName>
    </recommendedName>
</protein>